<dbReference type="AlphaFoldDB" id="A0AAD5HFX9"/>
<dbReference type="EMBL" id="MU620898">
    <property type="protein sequence ID" value="KAI8582932.1"/>
    <property type="molecule type" value="Genomic_DNA"/>
</dbReference>
<comment type="caution">
    <text evidence="1">The sequence shown here is derived from an EMBL/GenBank/DDBJ whole genome shotgun (WGS) entry which is preliminary data.</text>
</comment>
<keyword evidence="2" id="KW-1185">Reference proteome</keyword>
<evidence type="ECO:0000313" key="1">
    <source>
        <dbReference type="EMBL" id="KAI8582932.1"/>
    </source>
</evidence>
<dbReference type="Proteomes" id="UP001206595">
    <property type="component" value="Unassembled WGS sequence"/>
</dbReference>
<organism evidence="1 2">
    <name type="scientific">Umbelopsis ramanniana AG</name>
    <dbReference type="NCBI Taxonomy" id="1314678"/>
    <lineage>
        <taxon>Eukaryota</taxon>
        <taxon>Fungi</taxon>
        <taxon>Fungi incertae sedis</taxon>
        <taxon>Mucoromycota</taxon>
        <taxon>Mucoromycotina</taxon>
        <taxon>Umbelopsidomycetes</taxon>
        <taxon>Umbelopsidales</taxon>
        <taxon>Umbelopsidaceae</taxon>
        <taxon>Umbelopsis</taxon>
    </lineage>
</organism>
<name>A0AAD5HFX9_UMBRA</name>
<evidence type="ECO:0000313" key="2">
    <source>
        <dbReference type="Proteomes" id="UP001206595"/>
    </source>
</evidence>
<dbReference type="GeneID" id="75911740"/>
<reference evidence="1" key="1">
    <citation type="submission" date="2021-06" db="EMBL/GenBank/DDBJ databases">
        <authorList>
            <consortium name="DOE Joint Genome Institute"/>
            <person name="Mondo S.J."/>
            <person name="Amses K.R."/>
            <person name="Simmons D.R."/>
            <person name="Longcore J.E."/>
            <person name="Seto K."/>
            <person name="Alves G.H."/>
            <person name="Bonds A.E."/>
            <person name="Quandt C.A."/>
            <person name="Davis W.J."/>
            <person name="Chang Y."/>
            <person name="Letcher P.M."/>
            <person name="Powell M.J."/>
            <person name="Kuo A."/>
            <person name="Labutti K."/>
            <person name="Pangilinan J."/>
            <person name="Andreopoulos W."/>
            <person name="Tritt A."/>
            <person name="Riley R."/>
            <person name="Hundley H."/>
            <person name="Johnson J."/>
            <person name="Lipzen A."/>
            <person name="Barry K."/>
            <person name="Berbee M.L."/>
            <person name="Buchler N.E."/>
            <person name="Grigoriev I.V."/>
            <person name="Spatafora J.W."/>
            <person name="Stajich J.E."/>
            <person name="James T.Y."/>
        </authorList>
    </citation>
    <scope>NUCLEOTIDE SEQUENCE</scope>
    <source>
        <strain evidence="1">AG</strain>
    </source>
</reference>
<protein>
    <submittedName>
        <fullName evidence="1">Uncharacterized protein</fullName>
    </submittedName>
</protein>
<reference evidence="1" key="2">
    <citation type="journal article" date="2022" name="Proc. Natl. Acad. Sci. U.S.A.">
        <title>Diploid-dominant life cycles characterize the early evolution of Fungi.</title>
        <authorList>
            <person name="Amses K.R."/>
            <person name="Simmons D.R."/>
            <person name="Longcore J.E."/>
            <person name="Mondo S.J."/>
            <person name="Seto K."/>
            <person name="Jeronimo G.H."/>
            <person name="Bonds A.E."/>
            <person name="Quandt C.A."/>
            <person name="Davis W.J."/>
            <person name="Chang Y."/>
            <person name="Federici B.A."/>
            <person name="Kuo A."/>
            <person name="LaButti K."/>
            <person name="Pangilinan J."/>
            <person name="Andreopoulos W."/>
            <person name="Tritt A."/>
            <person name="Riley R."/>
            <person name="Hundley H."/>
            <person name="Johnson J."/>
            <person name="Lipzen A."/>
            <person name="Barry K."/>
            <person name="Lang B.F."/>
            <person name="Cuomo C.A."/>
            <person name="Buchler N.E."/>
            <person name="Grigoriev I.V."/>
            <person name="Spatafora J.W."/>
            <person name="Stajich J.E."/>
            <person name="James T.Y."/>
        </authorList>
    </citation>
    <scope>NUCLEOTIDE SEQUENCE</scope>
    <source>
        <strain evidence="1">AG</strain>
    </source>
</reference>
<gene>
    <name evidence="1" type="ORF">K450DRAFT_225525</name>
</gene>
<sequence>MKHYEALRRWHMKSSGILYYARVLHRLSSFYINSKSHNDFQEESSSKKNSLHKPSSKNFVSIFFISLDSID</sequence>
<dbReference type="RefSeq" id="XP_051447936.1">
    <property type="nucleotide sequence ID" value="XM_051586392.1"/>
</dbReference>
<accession>A0AAD5HFX9</accession>
<proteinExistence type="predicted"/>